<proteinExistence type="predicted"/>
<accession>A0A5B2VQ20</accession>
<dbReference type="RefSeq" id="WP_149841992.1">
    <property type="nucleotide sequence ID" value="NZ_VUOC01000004.1"/>
</dbReference>
<keyword evidence="3" id="KW-1185">Reference proteome</keyword>
<reference evidence="2 3" key="1">
    <citation type="submission" date="2019-09" db="EMBL/GenBank/DDBJ databases">
        <title>Chitinophaga ginsengihumi sp. nov., isolated from soil of ginseng rhizosphere.</title>
        <authorList>
            <person name="Lee J."/>
        </authorList>
    </citation>
    <scope>NUCLEOTIDE SEQUENCE [LARGE SCALE GENOMIC DNA]</scope>
    <source>
        <strain evidence="2 3">BN140078</strain>
    </source>
</reference>
<keyword evidence="1" id="KW-0732">Signal</keyword>
<evidence type="ECO:0000313" key="3">
    <source>
        <dbReference type="Proteomes" id="UP000324611"/>
    </source>
</evidence>
<protein>
    <submittedName>
        <fullName evidence="2">DUF4249 domain-containing protein</fullName>
    </submittedName>
</protein>
<comment type="caution">
    <text evidence="2">The sequence shown here is derived from an EMBL/GenBank/DDBJ whole genome shotgun (WGS) entry which is preliminary data.</text>
</comment>
<organism evidence="2 3">
    <name type="scientific">Chitinophaga agrisoli</name>
    <dbReference type="NCBI Taxonomy" id="2607653"/>
    <lineage>
        <taxon>Bacteria</taxon>
        <taxon>Pseudomonadati</taxon>
        <taxon>Bacteroidota</taxon>
        <taxon>Chitinophagia</taxon>
        <taxon>Chitinophagales</taxon>
        <taxon>Chitinophagaceae</taxon>
        <taxon>Chitinophaga</taxon>
    </lineage>
</organism>
<reference evidence="2 3" key="2">
    <citation type="submission" date="2019-09" db="EMBL/GenBank/DDBJ databases">
        <authorList>
            <person name="Jin C."/>
        </authorList>
    </citation>
    <scope>NUCLEOTIDE SEQUENCE [LARGE SCALE GENOMIC DNA]</scope>
    <source>
        <strain evidence="2 3">BN140078</strain>
    </source>
</reference>
<dbReference type="Proteomes" id="UP000324611">
    <property type="component" value="Unassembled WGS sequence"/>
</dbReference>
<dbReference type="AlphaFoldDB" id="A0A5B2VQ20"/>
<name>A0A5B2VQ20_9BACT</name>
<sequence length="289" mass="32049">MRVVLLCIIGLLIAGTACNKKADIDLPYEGDRIVLNTFIQVDSPVYIRVTKSQPVAVINDLNFQELPQAQVTILEDGAPYGTVNWQQIIGKGYFVSSLPARPGKHYTVTAAMTGLSSVRGTDSIPMQPAVQDLFAQKGGNQVRFTLQDPPGITNYYRIHLYEADTTGGELKAKKRIVYRLDPSFSNNFADIVSDAFYEDIVIKDERFAGQTVQFVLQTSNTIDYRFMMAQVIGISESAYKYLQTAARQQSDADESNALTPPVKVYSNIENGYGIVAGMYAKWISCKVKE</sequence>
<feature type="chain" id="PRO_5022738489" evidence="1">
    <location>
        <begin position="23"/>
        <end position="289"/>
    </location>
</feature>
<dbReference type="EMBL" id="VUOC01000004">
    <property type="protein sequence ID" value="KAA2240814.1"/>
    <property type="molecule type" value="Genomic_DNA"/>
</dbReference>
<dbReference type="InterPro" id="IPR025345">
    <property type="entry name" value="DUF4249"/>
</dbReference>
<feature type="signal peptide" evidence="1">
    <location>
        <begin position="1"/>
        <end position="22"/>
    </location>
</feature>
<dbReference type="PROSITE" id="PS51257">
    <property type="entry name" value="PROKAR_LIPOPROTEIN"/>
    <property type="match status" value="1"/>
</dbReference>
<gene>
    <name evidence="2" type="ORF">F0L74_32280</name>
</gene>
<evidence type="ECO:0000313" key="2">
    <source>
        <dbReference type="EMBL" id="KAA2240814.1"/>
    </source>
</evidence>
<evidence type="ECO:0000256" key="1">
    <source>
        <dbReference type="SAM" id="SignalP"/>
    </source>
</evidence>
<dbReference type="Pfam" id="PF14054">
    <property type="entry name" value="DUF4249"/>
    <property type="match status" value="1"/>
</dbReference>